<proteinExistence type="inferred from homology"/>
<evidence type="ECO:0000256" key="6">
    <source>
        <dbReference type="ARBA" id="ARBA00022685"/>
    </source>
</evidence>
<name>G3VLW3_SARHA</name>
<evidence type="ECO:0000256" key="11">
    <source>
        <dbReference type="ARBA" id="ARBA00023157"/>
    </source>
</evidence>
<dbReference type="PRINTS" id="PR00023">
    <property type="entry name" value="ZPELLUCIDA"/>
</dbReference>
<keyword evidence="7 14" id="KW-0812">Transmembrane</keyword>
<evidence type="ECO:0000256" key="1">
    <source>
        <dbReference type="ARBA" id="ARBA00006735"/>
    </source>
</evidence>
<dbReference type="InterPro" id="IPR048290">
    <property type="entry name" value="ZP_chr"/>
</dbReference>
<dbReference type="InterPro" id="IPR055355">
    <property type="entry name" value="ZP-C"/>
</dbReference>
<evidence type="ECO:0000256" key="12">
    <source>
        <dbReference type="ARBA" id="ARBA00023180"/>
    </source>
</evidence>
<dbReference type="AlphaFoldDB" id="G3VLW3"/>
<dbReference type="GO" id="GO:0032190">
    <property type="term" value="F:acrosin binding"/>
    <property type="evidence" value="ECO:0007669"/>
    <property type="project" value="TreeGrafter"/>
</dbReference>
<evidence type="ECO:0000313" key="17">
    <source>
        <dbReference type="Proteomes" id="UP000007648"/>
    </source>
</evidence>
<sequence>MGLRTVLASLLLLWAFQNGDWAETKSPSWIIQDAALGFSAPPVVAVLCKNDRLVVSVNRDFFGTGRLVRASELTLGPAACAPVSSDPLSKRIIFEVALHECGSKLQMTPDSLIYSTMLHYAPSLSWSPMVLRSSSVSVPIQCEYPRRDNVSSRAIRPTWVPFRSTLSREQRLRFSLRLMEDDWSTGRTSSAFQLGDLIHIQADVYTGYHVPLRLFVDSCKATLTPDPASVPHYVVIDFNGCLVDGQSHDSSSSFVSPRPGQNVLHFMIDSFMFAQDARNEIYIACHLKVTAIDQAPSPLNKACSYNLTADEWIPVEGPRDICSCCKMGTCTSFSSSRKRSLSEEQGNHSELEADLMLGPLLFYETENGPTPGHENNIGGIPEWPELLLGLSIGMAATVCLTICLILGSRRYKYPCSRNDKGFSHSEIK</sequence>
<dbReference type="STRING" id="9305.ENSSHAP00000004168"/>
<evidence type="ECO:0000256" key="5">
    <source>
        <dbReference type="ARBA" id="ARBA00022530"/>
    </source>
</evidence>
<evidence type="ECO:0000259" key="15">
    <source>
        <dbReference type="PROSITE" id="PS51034"/>
    </source>
</evidence>
<evidence type="ECO:0000256" key="9">
    <source>
        <dbReference type="ARBA" id="ARBA00022989"/>
    </source>
</evidence>
<dbReference type="GO" id="GO:0035803">
    <property type="term" value="P:egg coat formation"/>
    <property type="evidence" value="ECO:0007669"/>
    <property type="project" value="UniProtKB-UniRule"/>
</dbReference>
<feature type="signal peptide" evidence="14">
    <location>
        <begin position="1"/>
        <end position="21"/>
    </location>
</feature>
<keyword evidence="5 14" id="KW-0272">Extracellular matrix</keyword>
<dbReference type="InterPro" id="IPR001507">
    <property type="entry name" value="ZP_dom"/>
</dbReference>
<keyword evidence="3 14" id="KW-1003">Cell membrane</keyword>
<keyword evidence="11 14" id="KW-1015">Disulfide bond</keyword>
<keyword evidence="9 14" id="KW-1133">Transmembrane helix</keyword>
<comment type="subunit">
    <text evidence="13">Polymers of ZP2 and ZP3 organized into long filaments cross-linked by ZP1 homodimers. Interacts with ZP1 and ZP2.</text>
</comment>
<keyword evidence="6 14" id="KW-0165">Cleavage on pair of basic residues</keyword>
<reference evidence="16 17" key="1">
    <citation type="journal article" date="2011" name="Proc. Natl. Acad. Sci. U.S.A.">
        <title>Genetic diversity and population structure of the endangered marsupial Sarcophilus harrisii (Tasmanian devil).</title>
        <authorList>
            <person name="Miller W."/>
            <person name="Hayes V.M."/>
            <person name="Ratan A."/>
            <person name="Petersen D.C."/>
            <person name="Wittekindt N.E."/>
            <person name="Miller J."/>
            <person name="Walenz B."/>
            <person name="Knight J."/>
            <person name="Qi J."/>
            <person name="Zhao F."/>
            <person name="Wang Q."/>
            <person name="Bedoya-Reina O.C."/>
            <person name="Katiyar N."/>
            <person name="Tomsho L.P."/>
            <person name="Kasson L.M."/>
            <person name="Hardie R.A."/>
            <person name="Woodbridge P."/>
            <person name="Tindall E.A."/>
            <person name="Bertelsen M.F."/>
            <person name="Dixon D."/>
            <person name="Pyecroft S."/>
            <person name="Helgen K.M."/>
            <person name="Lesk A.M."/>
            <person name="Pringle T.H."/>
            <person name="Patterson N."/>
            <person name="Zhang Y."/>
            <person name="Kreiss A."/>
            <person name="Woods G.M."/>
            <person name="Jones M.E."/>
            <person name="Schuster S.C."/>
        </authorList>
    </citation>
    <scope>NUCLEOTIDE SEQUENCE [LARGE SCALE GENOMIC DNA]</scope>
</reference>
<dbReference type="Proteomes" id="UP000007648">
    <property type="component" value="Unassembled WGS sequence"/>
</dbReference>
<keyword evidence="4 14" id="KW-0964">Secreted</keyword>
<dbReference type="Gene3D" id="2.60.40.3210">
    <property type="entry name" value="Zona pellucida, ZP-N domain"/>
    <property type="match status" value="1"/>
</dbReference>
<evidence type="ECO:0000256" key="14">
    <source>
        <dbReference type="RuleBase" id="RU367066"/>
    </source>
</evidence>
<dbReference type="PANTHER" id="PTHR11576">
    <property type="entry name" value="ZONA PELLUCIDA SPERM-BINDING PROTEIN 3"/>
    <property type="match status" value="1"/>
</dbReference>
<dbReference type="OrthoDB" id="8880842at2759"/>
<dbReference type="SMART" id="SM00241">
    <property type="entry name" value="ZP"/>
    <property type="match status" value="1"/>
</dbReference>
<reference evidence="16" key="3">
    <citation type="submission" date="2025-09" db="UniProtKB">
        <authorList>
            <consortium name="Ensembl"/>
        </authorList>
    </citation>
    <scope>IDENTIFICATION</scope>
</reference>
<dbReference type="GO" id="GO:2000344">
    <property type="term" value="P:positive regulation of acrosome reaction"/>
    <property type="evidence" value="ECO:0007669"/>
    <property type="project" value="UniProtKB-UniRule"/>
</dbReference>
<dbReference type="GO" id="GO:0007339">
    <property type="term" value="P:binding of sperm to zona pellucida"/>
    <property type="evidence" value="ECO:0007669"/>
    <property type="project" value="UniProtKB-UniRule"/>
</dbReference>
<dbReference type="HOGENOM" id="CLU_047091_1_1_1"/>
<dbReference type="GO" id="GO:0035805">
    <property type="term" value="C:egg coat"/>
    <property type="evidence" value="ECO:0007669"/>
    <property type="project" value="UniProtKB-SubCell"/>
</dbReference>
<evidence type="ECO:0000256" key="10">
    <source>
        <dbReference type="ARBA" id="ARBA00023136"/>
    </source>
</evidence>
<dbReference type="FunFam" id="2.60.40.4100:FF:000002">
    <property type="entry name" value="Zona pellucida sperm-binding protein 3"/>
    <property type="match status" value="1"/>
</dbReference>
<keyword evidence="10 14" id="KW-0472">Membrane</keyword>
<reference evidence="16" key="2">
    <citation type="submission" date="2025-08" db="UniProtKB">
        <authorList>
            <consortium name="Ensembl"/>
        </authorList>
    </citation>
    <scope>IDENTIFICATION</scope>
</reference>
<dbReference type="InParanoid" id="G3VLW3"/>
<keyword evidence="12" id="KW-0325">Glycoprotein</keyword>
<keyword evidence="8 14" id="KW-0732">Signal</keyword>
<feature type="domain" description="ZP" evidence="15">
    <location>
        <begin position="47"/>
        <end position="310"/>
    </location>
</feature>
<dbReference type="Pfam" id="PF23344">
    <property type="entry name" value="ZP-N"/>
    <property type="match status" value="1"/>
</dbReference>
<dbReference type="OMA" id="VEQKACS"/>
<evidence type="ECO:0000256" key="7">
    <source>
        <dbReference type="ARBA" id="ARBA00022692"/>
    </source>
</evidence>
<feature type="chain" id="PRO_5025718735" description="Zona pellucida sperm-binding protein 3" evidence="14">
    <location>
        <begin position="22"/>
        <end position="428"/>
    </location>
</feature>
<dbReference type="Ensembl" id="ENSSHAT00000004209.2">
    <property type="protein sequence ID" value="ENSSHAP00000004168.1"/>
    <property type="gene ID" value="ENSSHAG00000003673.2"/>
</dbReference>
<dbReference type="InterPro" id="IPR042235">
    <property type="entry name" value="ZP-C_dom"/>
</dbReference>
<evidence type="ECO:0000313" key="16">
    <source>
        <dbReference type="Ensembl" id="ENSSHAP00000004168.1"/>
    </source>
</evidence>
<evidence type="ECO:0000256" key="13">
    <source>
        <dbReference type="ARBA" id="ARBA00047057"/>
    </source>
</evidence>
<dbReference type="eggNOG" id="ENOG502QSZF">
    <property type="taxonomic scope" value="Eukaryota"/>
</dbReference>
<dbReference type="GeneTree" id="ENSGT01030000234567"/>
<accession>G3VLW3</accession>
<dbReference type="RefSeq" id="XP_003759049.1">
    <property type="nucleotide sequence ID" value="XM_003759001.2"/>
</dbReference>
<evidence type="ECO:0000256" key="3">
    <source>
        <dbReference type="ARBA" id="ARBA00022475"/>
    </source>
</evidence>
<dbReference type="GO" id="GO:0005886">
    <property type="term" value="C:plasma membrane"/>
    <property type="evidence" value="ECO:0007669"/>
    <property type="project" value="UniProtKB-SubCell"/>
</dbReference>
<dbReference type="InterPro" id="IPR055356">
    <property type="entry name" value="ZP-N"/>
</dbReference>
<dbReference type="KEGG" id="shr:100935017"/>
<feature type="transmembrane region" description="Helical" evidence="14">
    <location>
        <begin position="386"/>
        <end position="407"/>
    </location>
</feature>
<dbReference type="Pfam" id="PF00100">
    <property type="entry name" value="Zona_pellucida"/>
    <property type="match status" value="1"/>
</dbReference>
<dbReference type="PANTHER" id="PTHR11576:SF2">
    <property type="entry name" value="ZONA PELLUCIDA SPERM-BINDING PROTEIN 3"/>
    <property type="match status" value="1"/>
</dbReference>
<protein>
    <recommendedName>
        <fullName evidence="2 14">Zona pellucida sperm-binding protein 3</fullName>
    </recommendedName>
</protein>
<comment type="subcellular location">
    <subcellularLocation>
        <location evidence="14">Zona pellucida</location>
    </subcellularLocation>
    <subcellularLocation>
        <location evidence="14">Cell membrane</location>
        <topology evidence="14">Single-pass type I membrane protein</topology>
    </subcellularLocation>
</comment>
<dbReference type="FunFam" id="2.60.40.3210:FF:000001">
    <property type="entry name" value="Zona pellucida sperm-binding protein 3"/>
    <property type="match status" value="1"/>
</dbReference>
<evidence type="ECO:0000256" key="8">
    <source>
        <dbReference type="ARBA" id="ARBA00022729"/>
    </source>
</evidence>
<evidence type="ECO:0000256" key="4">
    <source>
        <dbReference type="ARBA" id="ARBA00022525"/>
    </source>
</evidence>
<organism evidence="16 17">
    <name type="scientific">Sarcophilus harrisii</name>
    <name type="common">Tasmanian devil</name>
    <name type="synonym">Sarcophilus laniarius</name>
    <dbReference type="NCBI Taxonomy" id="9305"/>
    <lineage>
        <taxon>Eukaryota</taxon>
        <taxon>Metazoa</taxon>
        <taxon>Chordata</taxon>
        <taxon>Craniata</taxon>
        <taxon>Vertebrata</taxon>
        <taxon>Euteleostomi</taxon>
        <taxon>Mammalia</taxon>
        <taxon>Metatheria</taxon>
        <taxon>Dasyuromorphia</taxon>
        <taxon>Dasyuridae</taxon>
        <taxon>Sarcophilus</taxon>
    </lineage>
</organism>
<dbReference type="GO" id="GO:0035804">
    <property type="term" value="F:structural constituent of egg coat"/>
    <property type="evidence" value="ECO:0007669"/>
    <property type="project" value="UniProtKB-UniRule"/>
</dbReference>
<comment type="PTM">
    <text evidence="14">Proteolytically cleaved before the transmembrane segment to yield the secreted ectodomain incorporated in the zona pellucida.</text>
</comment>
<comment type="domain">
    <text evidence="14">The ZP domain is involved in the polymerization of the ZP proteins to form the zona pellucida.</text>
</comment>
<dbReference type="Gene3D" id="2.60.40.4100">
    <property type="entry name" value="Zona pellucida, ZP-C domain"/>
    <property type="match status" value="1"/>
</dbReference>
<keyword evidence="17" id="KW-1185">Reference proteome</keyword>
<dbReference type="PROSITE" id="PS51034">
    <property type="entry name" value="ZP_2"/>
    <property type="match status" value="1"/>
</dbReference>
<dbReference type="GeneID" id="100935017"/>
<comment type="function">
    <text evidence="14">Component of the zona pellucida, an extracellular matrix surrounding oocytes which mediates sperm binding, induction of the acrosome reaction and prevents post-fertilization polyspermy. The zona pellucida is composed of 3 to 4 glycoproteins, ZP1, ZP2, ZP3, and ZP4. ZP3 is essential for sperm binding and zona matrix formation.</text>
</comment>
<comment type="similarity">
    <text evidence="1 14">Belongs to the ZP domain family. ZPC subfamily.</text>
</comment>
<gene>
    <name evidence="16" type="primary">LOC100935017</name>
</gene>
<evidence type="ECO:0000256" key="2">
    <source>
        <dbReference type="ARBA" id="ARBA00017980"/>
    </source>
</evidence>